<protein>
    <submittedName>
        <fullName evidence="2">Uncharacterized protein</fullName>
    </submittedName>
</protein>
<evidence type="ECO:0000256" key="1">
    <source>
        <dbReference type="SAM" id="MobiDB-lite"/>
    </source>
</evidence>
<comment type="caution">
    <text evidence="2">The sequence shown here is derived from an EMBL/GenBank/DDBJ whole genome shotgun (WGS) entry which is preliminary data.</text>
</comment>
<organism evidence="2 3">
    <name type="scientific">Raphidocelis subcapitata</name>
    <dbReference type="NCBI Taxonomy" id="307507"/>
    <lineage>
        <taxon>Eukaryota</taxon>
        <taxon>Viridiplantae</taxon>
        <taxon>Chlorophyta</taxon>
        <taxon>core chlorophytes</taxon>
        <taxon>Chlorophyceae</taxon>
        <taxon>CS clade</taxon>
        <taxon>Sphaeropleales</taxon>
        <taxon>Selenastraceae</taxon>
        <taxon>Raphidocelis</taxon>
    </lineage>
</organism>
<evidence type="ECO:0000313" key="2">
    <source>
        <dbReference type="EMBL" id="GBF92553.1"/>
    </source>
</evidence>
<name>A0A2V0P3X6_9CHLO</name>
<feature type="compositionally biased region" description="Acidic residues" evidence="1">
    <location>
        <begin position="188"/>
        <end position="199"/>
    </location>
</feature>
<dbReference type="EMBL" id="BDRX01000033">
    <property type="protein sequence ID" value="GBF92553.1"/>
    <property type="molecule type" value="Genomic_DNA"/>
</dbReference>
<evidence type="ECO:0000313" key="3">
    <source>
        <dbReference type="Proteomes" id="UP000247498"/>
    </source>
</evidence>
<feature type="region of interest" description="Disordered" evidence="1">
    <location>
        <begin position="179"/>
        <end position="199"/>
    </location>
</feature>
<dbReference type="Proteomes" id="UP000247498">
    <property type="component" value="Unassembled WGS sequence"/>
</dbReference>
<keyword evidence="3" id="KW-1185">Reference proteome</keyword>
<dbReference type="InParanoid" id="A0A2V0P3X6"/>
<sequence>MEVDICCADGASFPRPSINAYAGALKGGLLEEALCSAMDVTLDCVSAYAINTPRVSDSGSSCGRGMVPCCCPFPSLLDAAAAPTAAASIGGGGLRDACSPSAAAGRGPPKPGGGGALSRRPAGRSGGGRVVRLLDGSTPRSLVGAVRPFDRVLKTHVLEGGPSVADINAAVRRLEGPAYPWLPAAPEEPAEEPETDDDE</sequence>
<proteinExistence type="predicted"/>
<reference evidence="2 3" key="1">
    <citation type="journal article" date="2018" name="Sci. Rep.">
        <title>Raphidocelis subcapitata (=Pseudokirchneriella subcapitata) provides an insight into genome evolution and environmental adaptations in the Sphaeropleales.</title>
        <authorList>
            <person name="Suzuki S."/>
            <person name="Yamaguchi H."/>
            <person name="Nakajima N."/>
            <person name="Kawachi M."/>
        </authorList>
    </citation>
    <scope>NUCLEOTIDE SEQUENCE [LARGE SCALE GENOMIC DNA]</scope>
    <source>
        <strain evidence="2 3">NIES-35</strain>
    </source>
</reference>
<dbReference type="AlphaFoldDB" id="A0A2V0P3X6"/>
<feature type="region of interest" description="Disordered" evidence="1">
    <location>
        <begin position="98"/>
        <end position="133"/>
    </location>
</feature>
<gene>
    <name evidence="2" type="ORF">Rsub_05167</name>
</gene>
<accession>A0A2V0P3X6</accession>